<dbReference type="Proteomes" id="UP000186804">
    <property type="component" value="Unassembled WGS sequence"/>
</dbReference>
<evidence type="ECO:0000313" key="3">
    <source>
        <dbReference type="EMBL" id="OII76412.1"/>
    </source>
</evidence>
<dbReference type="GeneID" id="92366887"/>
<gene>
    <name evidence="3" type="ORF">cand_027030</name>
</gene>
<accession>A0A1J4MTT3</accession>
<name>A0A1J4MTT3_9CRYT</name>
<feature type="compositionally biased region" description="Basic and acidic residues" evidence="2">
    <location>
        <begin position="60"/>
        <end position="75"/>
    </location>
</feature>
<evidence type="ECO:0000313" key="4">
    <source>
        <dbReference type="Proteomes" id="UP000186804"/>
    </source>
</evidence>
<comment type="caution">
    <text evidence="3">The sequence shown here is derived from an EMBL/GenBank/DDBJ whole genome shotgun (WGS) entry which is preliminary data.</text>
</comment>
<dbReference type="AlphaFoldDB" id="A0A1J4MTT3"/>
<feature type="coiled-coil region" evidence="1">
    <location>
        <begin position="106"/>
        <end position="154"/>
    </location>
</feature>
<reference evidence="3 4" key="1">
    <citation type="submission" date="2016-10" db="EMBL/GenBank/DDBJ databases">
        <title>Reductive evolution of mitochondrial metabolism and differential evolution of invasion-related proteins in Cryptosporidium.</title>
        <authorList>
            <person name="Liu S."/>
            <person name="Roellig D.M."/>
            <person name="Guo Y."/>
            <person name="Li N."/>
            <person name="Frace M.A."/>
            <person name="Tang K."/>
            <person name="Zhang L."/>
            <person name="Feng Y."/>
            <person name="Xiao L."/>
        </authorList>
    </citation>
    <scope>NUCLEOTIDE SEQUENCE [LARGE SCALE GENOMIC DNA]</scope>
    <source>
        <strain evidence="3">30847</strain>
    </source>
</reference>
<evidence type="ECO:0000256" key="2">
    <source>
        <dbReference type="SAM" id="MobiDB-lite"/>
    </source>
</evidence>
<dbReference type="EMBL" id="LRBS01000066">
    <property type="protein sequence ID" value="OII76412.1"/>
    <property type="molecule type" value="Genomic_DNA"/>
</dbReference>
<dbReference type="OrthoDB" id="10426014at2759"/>
<feature type="region of interest" description="Disordered" evidence="2">
    <location>
        <begin position="60"/>
        <end position="104"/>
    </location>
</feature>
<evidence type="ECO:0000256" key="1">
    <source>
        <dbReference type="SAM" id="Coils"/>
    </source>
</evidence>
<organism evidence="3 4">
    <name type="scientific">Cryptosporidium andersoni</name>
    <dbReference type="NCBI Taxonomy" id="117008"/>
    <lineage>
        <taxon>Eukaryota</taxon>
        <taxon>Sar</taxon>
        <taxon>Alveolata</taxon>
        <taxon>Apicomplexa</taxon>
        <taxon>Conoidasida</taxon>
        <taxon>Coccidia</taxon>
        <taxon>Eucoccidiorida</taxon>
        <taxon>Eimeriorina</taxon>
        <taxon>Cryptosporidiidae</taxon>
        <taxon>Cryptosporidium</taxon>
    </lineage>
</organism>
<dbReference type="RefSeq" id="XP_067068258.1">
    <property type="nucleotide sequence ID" value="XM_067212931.1"/>
</dbReference>
<keyword evidence="4" id="KW-1185">Reference proteome</keyword>
<keyword evidence="1" id="KW-0175">Coiled coil</keyword>
<sequence length="185" mass="21998">MIKLSAGVSKDINRMKQDARNIYGLKHRISFLEKEYKRRCGTKYTSRECTQLIEQIERTKKKLESITKPKQQKESKSKHKKHKSKKHKPNSDENQDQSISYNGRKVRSRRELIKGLEEKILLLKEEIAMLTLELRDLEMKLIKAEKMKKRICRDYIMETIKEESVESEELLDFIINEASLKVEDE</sequence>
<protein>
    <submittedName>
        <fullName evidence="3">Uncharacterized protein</fullName>
    </submittedName>
</protein>
<feature type="compositionally biased region" description="Basic residues" evidence="2">
    <location>
        <begin position="76"/>
        <end position="88"/>
    </location>
</feature>
<proteinExistence type="predicted"/>
<dbReference type="VEuPathDB" id="CryptoDB:cand_027030"/>